<dbReference type="EMBL" id="CP001841">
    <property type="protein sequence ID" value="AEF82387.1"/>
    <property type="molecule type" value="Genomic_DNA"/>
</dbReference>
<protein>
    <submittedName>
        <fullName evidence="1">Uncharacterized protein</fullName>
    </submittedName>
</protein>
<dbReference type="InParanoid" id="F5YB92"/>
<organism evidence="1 2">
    <name type="scientific">Leadbettera azotonutricia (strain ATCC BAA-888 / DSM 13862 / ZAS-9)</name>
    <name type="common">Treponema azotonutricium</name>
    <dbReference type="NCBI Taxonomy" id="545695"/>
    <lineage>
        <taxon>Bacteria</taxon>
        <taxon>Pseudomonadati</taxon>
        <taxon>Spirochaetota</taxon>
        <taxon>Spirochaetia</taxon>
        <taxon>Spirochaetales</taxon>
        <taxon>Breznakiellaceae</taxon>
        <taxon>Leadbettera</taxon>
    </lineage>
</organism>
<evidence type="ECO:0000313" key="2">
    <source>
        <dbReference type="Proteomes" id="UP000009222"/>
    </source>
</evidence>
<dbReference type="KEGG" id="taz:TREAZ_1918"/>
<reference evidence="1 2" key="2">
    <citation type="journal article" date="2011" name="ISME J.">
        <title>RNA-seq reveals cooperative metabolic interactions between two termite-gut spirochete species in co-culture.</title>
        <authorList>
            <person name="Rosenthal A.Z."/>
            <person name="Matson E.G."/>
            <person name="Eldar A."/>
            <person name="Leadbetter J.R."/>
        </authorList>
    </citation>
    <scope>NUCLEOTIDE SEQUENCE [LARGE SCALE GENOMIC DNA]</scope>
    <source>
        <strain evidence="2">ATCC BAA-888 / DSM 13862 / ZAS-9</strain>
    </source>
</reference>
<accession>F5YB92</accession>
<dbReference type="Proteomes" id="UP000009222">
    <property type="component" value="Chromosome"/>
</dbReference>
<dbReference type="AlphaFoldDB" id="F5YB92"/>
<proteinExistence type="predicted"/>
<keyword evidence="2" id="KW-1185">Reference proteome</keyword>
<dbReference type="HOGENOM" id="CLU_2412275_0_0_12"/>
<reference evidence="2" key="1">
    <citation type="submission" date="2009-12" db="EMBL/GenBank/DDBJ databases">
        <title>Complete sequence of Treponema azotonutricium strain ZAS-9.</title>
        <authorList>
            <person name="Tetu S.G."/>
            <person name="Matson E."/>
            <person name="Ren Q."/>
            <person name="Seshadri R."/>
            <person name="Elbourne L."/>
            <person name="Hassan K.A."/>
            <person name="Durkin A."/>
            <person name="Radune D."/>
            <person name="Mohamoud Y."/>
            <person name="Shay R."/>
            <person name="Jin S."/>
            <person name="Zhang X."/>
            <person name="Lucey K."/>
            <person name="Ballor N.R."/>
            <person name="Ottesen E."/>
            <person name="Rosenthal R."/>
            <person name="Allen A."/>
            <person name="Leadbetter J.R."/>
            <person name="Paulsen I.T."/>
        </authorList>
    </citation>
    <scope>NUCLEOTIDE SEQUENCE [LARGE SCALE GENOMIC DNA]</scope>
    <source>
        <strain evidence="2">ATCC BAA-888 / DSM 13862 / ZAS-9</strain>
    </source>
</reference>
<name>F5YB92_LEAAZ</name>
<evidence type="ECO:0000313" key="1">
    <source>
        <dbReference type="EMBL" id="AEF82387.1"/>
    </source>
</evidence>
<gene>
    <name evidence="1" type="ordered locus">TREAZ_1918</name>
</gene>
<sequence>MPGDITIIQGSWIADLSTMTCRHVANNMILHFAKEGNSLMPEIQDMPLELLSTIAKKPDNLSSLQELIEEGEEVFLRIYFEAKIENGEPPKS</sequence>